<sequence length="357" mass="40142">MALHEAPRYHSAAKYRFSNEQADNIVRIAAYHRRDFALSVIWFPPREQLLVRASISMSFDRASNRDLGVLDLLPVELLHNIALRLDILSVFRLRQTNHRAREIMGGLKEYRTVALQGLDCFRALLRTGLAIAVSLSDFYKAVCTESCAVCGAFSGFISLVTWTRCCFECVQKAPETQLRSLASIQNRFPFAEVEIDSLQSFETLPGTYTMEEAAYKSRTAVVSLYQITLLPQQKGALAWEGAHPRPSARELRCRLKYNFMGACALDYYNKQTGKVERGVSCAGCQLAFEKGIIGSLGESWARQACDKVYSKAGYLEHFKWCEQAQLLWALSEGGSHQPAELPEAARRGGFFKPRDGE</sequence>
<keyword evidence="3" id="KW-1185">Reference proteome</keyword>
<protein>
    <recommendedName>
        <fullName evidence="1">F-box domain-containing protein</fullName>
    </recommendedName>
</protein>
<dbReference type="SUPFAM" id="SSF81383">
    <property type="entry name" value="F-box domain"/>
    <property type="match status" value="1"/>
</dbReference>
<reference evidence="2" key="2">
    <citation type="submission" date="2023-06" db="EMBL/GenBank/DDBJ databases">
        <authorList>
            <consortium name="Lawrence Berkeley National Laboratory"/>
            <person name="Haridas S."/>
            <person name="Hensen N."/>
            <person name="Bonometti L."/>
            <person name="Westerberg I."/>
            <person name="Brannstrom I.O."/>
            <person name="Guillou S."/>
            <person name="Cros-Aarteil S."/>
            <person name="Calhoun S."/>
            <person name="Kuo A."/>
            <person name="Mondo S."/>
            <person name="Pangilinan J."/>
            <person name="Riley R."/>
            <person name="Labutti K."/>
            <person name="Andreopoulos B."/>
            <person name="Lipzen A."/>
            <person name="Chen C."/>
            <person name="Yanf M."/>
            <person name="Daum C."/>
            <person name="Ng V."/>
            <person name="Clum A."/>
            <person name="Steindorff A."/>
            <person name="Ohm R."/>
            <person name="Martin F."/>
            <person name="Silar P."/>
            <person name="Natvig D."/>
            <person name="Lalanne C."/>
            <person name="Gautier V."/>
            <person name="Ament-Velasquez S.L."/>
            <person name="Kruys A."/>
            <person name="Hutchinson M.I."/>
            <person name="Powell A.J."/>
            <person name="Barry K."/>
            <person name="Miller A.N."/>
            <person name="Grigoriev I.V."/>
            <person name="Debuchy R."/>
            <person name="Gladieux P."/>
            <person name="Thoren M.H."/>
            <person name="Johannesson H."/>
        </authorList>
    </citation>
    <scope>NUCLEOTIDE SEQUENCE</scope>
    <source>
        <strain evidence="2">CBS 168.71</strain>
    </source>
</reference>
<accession>A0AAE0HRW0</accession>
<dbReference type="Pfam" id="PF00646">
    <property type="entry name" value="F-box"/>
    <property type="match status" value="1"/>
</dbReference>
<dbReference type="GeneID" id="87839757"/>
<name>A0AAE0HRW0_9PEZI</name>
<organism evidence="2 3">
    <name type="scientific">Chaetomium fimeti</name>
    <dbReference type="NCBI Taxonomy" id="1854472"/>
    <lineage>
        <taxon>Eukaryota</taxon>
        <taxon>Fungi</taxon>
        <taxon>Dikarya</taxon>
        <taxon>Ascomycota</taxon>
        <taxon>Pezizomycotina</taxon>
        <taxon>Sordariomycetes</taxon>
        <taxon>Sordariomycetidae</taxon>
        <taxon>Sordariales</taxon>
        <taxon>Chaetomiaceae</taxon>
        <taxon>Chaetomium</taxon>
    </lineage>
</organism>
<dbReference type="AlphaFoldDB" id="A0AAE0HRW0"/>
<proteinExistence type="predicted"/>
<dbReference type="InterPro" id="IPR001810">
    <property type="entry name" value="F-box_dom"/>
</dbReference>
<gene>
    <name evidence="2" type="ORF">B0H64DRAFT_381537</name>
</gene>
<comment type="caution">
    <text evidence="2">The sequence shown here is derived from an EMBL/GenBank/DDBJ whole genome shotgun (WGS) entry which is preliminary data.</text>
</comment>
<dbReference type="Proteomes" id="UP001278766">
    <property type="component" value="Unassembled WGS sequence"/>
</dbReference>
<dbReference type="RefSeq" id="XP_062664195.1">
    <property type="nucleotide sequence ID" value="XM_062802809.1"/>
</dbReference>
<dbReference type="InterPro" id="IPR036047">
    <property type="entry name" value="F-box-like_dom_sf"/>
</dbReference>
<evidence type="ECO:0000313" key="2">
    <source>
        <dbReference type="EMBL" id="KAK3300681.1"/>
    </source>
</evidence>
<evidence type="ECO:0000259" key="1">
    <source>
        <dbReference type="PROSITE" id="PS50181"/>
    </source>
</evidence>
<feature type="domain" description="F-box" evidence="1">
    <location>
        <begin position="67"/>
        <end position="113"/>
    </location>
</feature>
<dbReference type="PROSITE" id="PS50181">
    <property type="entry name" value="FBOX"/>
    <property type="match status" value="1"/>
</dbReference>
<dbReference type="EMBL" id="JAUEPN010000001">
    <property type="protein sequence ID" value="KAK3300681.1"/>
    <property type="molecule type" value="Genomic_DNA"/>
</dbReference>
<evidence type="ECO:0000313" key="3">
    <source>
        <dbReference type="Proteomes" id="UP001278766"/>
    </source>
</evidence>
<reference evidence="2" key="1">
    <citation type="journal article" date="2023" name="Mol. Phylogenet. Evol.">
        <title>Genome-scale phylogeny and comparative genomics of the fungal order Sordariales.</title>
        <authorList>
            <person name="Hensen N."/>
            <person name="Bonometti L."/>
            <person name="Westerberg I."/>
            <person name="Brannstrom I.O."/>
            <person name="Guillou S."/>
            <person name="Cros-Aarteil S."/>
            <person name="Calhoun S."/>
            <person name="Haridas S."/>
            <person name="Kuo A."/>
            <person name="Mondo S."/>
            <person name="Pangilinan J."/>
            <person name="Riley R."/>
            <person name="LaButti K."/>
            <person name="Andreopoulos B."/>
            <person name="Lipzen A."/>
            <person name="Chen C."/>
            <person name="Yan M."/>
            <person name="Daum C."/>
            <person name="Ng V."/>
            <person name="Clum A."/>
            <person name="Steindorff A."/>
            <person name="Ohm R.A."/>
            <person name="Martin F."/>
            <person name="Silar P."/>
            <person name="Natvig D.O."/>
            <person name="Lalanne C."/>
            <person name="Gautier V."/>
            <person name="Ament-Velasquez S.L."/>
            <person name="Kruys A."/>
            <person name="Hutchinson M.I."/>
            <person name="Powell A.J."/>
            <person name="Barry K."/>
            <person name="Miller A.N."/>
            <person name="Grigoriev I.V."/>
            <person name="Debuchy R."/>
            <person name="Gladieux P."/>
            <person name="Hiltunen Thoren M."/>
            <person name="Johannesson H."/>
        </authorList>
    </citation>
    <scope>NUCLEOTIDE SEQUENCE</scope>
    <source>
        <strain evidence="2">CBS 168.71</strain>
    </source>
</reference>
<dbReference type="CDD" id="cd09917">
    <property type="entry name" value="F-box_SF"/>
    <property type="match status" value="1"/>
</dbReference>